<comment type="subunit">
    <text evidence="3">The glycine cleavage system is composed of four proteins: P, T, L and H.</text>
</comment>
<dbReference type="Pfam" id="PF01597">
    <property type="entry name" value="GCV_H"/>
    <property type="match status" value="1"/>
</dbReference>
<evidence type="ECO:0000256" key="3">
    <source>
        <dbReference type="HAMAP-Rule" id="MF_00272"/>
    </source>
</evidence>
<proteinExistence type="inferred from homology"/>
<evidence type="ECO:0000313" key="7">
    <source>
        <dbReference type="Proteomes" id="UP000184342"/>
    </source>
</evidence>
<keyword evidence="2 3" id="KW-0450">Lipoyl</keyword>
<feature type="modified residue" description="N6-lipoyllysine" evidence="3 4">
    <location>
        <position position="63"/>
    </location>
</feature>
<dbReference type="InterPro" id="IPR011053">
    <property type="entry name" value="Single_hybrid_motif"/>
</dbReference>
<evidence type="ECO:0000256" key="1">
    <source>
        <dbReference type="ARBA" id="ARBA00009249"/>
    </source>
</evidence>
<gene>
    <name evidence="3" type="primary">gcvH</name>
    <name evidence="6" type="ORF">SAMN02745691_01802</name>
</gene>
<dbReference type="InterPro" id="IPR017453">
    <property type="entry name" value="GCV_H_sub"/>
</dbReference>
<dbReference type="CDD" id="cd06848">
    <property type="entry name" value="GCS_H"/>
    <property type="match status" value="1"/>
</dbReference>
<dbReference type="GO" id="GO:0009249">
    <property type="term" value="P:protein lipoylation"/>
    <property type="evidence" value="ECO:0007669"/>
    <property type="project" value="TreeGrafter"/>
</dbReference>
<dbReference type="RefSeq" id="WP_073994085.1">
    <property type="nucleotide sequence ID" value="NZ_FQYT01000018.1"/>
</dbReference>
<comment type="similarity">
    <text evidence="1 3">Belongs to the GcvH family.</text>
</comment>
<dbReference type="InterPro" id="IPR002930">
    <property type="entry name" value="GCV_H"/>
</dbReference>
<dbReference type="PROSITE" id="PS50968">
    <property type="entry name" value="BIOTINYL_LIPOYL"/>
    <property type="match status" value="1"/>
</dbReference>
<dbReference type="Gene3D" id="2.40.50.100">
    <property type="match status" value="1"/>
</dbReference>
<reference evidence="6 7" key="1">
    <citation type="submission" date="2016-11" db="EMBL/GenBank/DDBJ databases">
        <authorList>
            <person name="Jaros S."/>
            <person name="Januszkiewicz K."/>
            <person name="Wedrychowicz H."/>
        </authorList>
    </citation>
    <scope>NUCLEOTIDE SEQUENCE [LARGE SCALE GENOMIC DNA]</scope>
    <source>
        <strain evidence="6 7">DSM 15970</strain>
    </source>
</reference>
<dbReference type="PROSITE" id="PS00189">
    <property type="entry name" value="LIPOYL"/>
    <property type="match status" value="1"/>
</dbReference>
<dbReference type="InterPro" id="IPR000089">
    <property type="entry name" value="Biotin_lipoyl"/>
</dbReference>
<accession>A0A1M6IJX9</accession>
<dbReference type="HAMAP" id="MF_00272">
    <property type="entry name" value="GcvH"/>
    <property type="match status" value="1"/>
</dbReference>
<dbReference type="InterPro" id="IPR003016">
    <property type="entry name" value="2-oxoA_DH_lipoyl-BS"/>
</dbReference>
<comment type="function">
    <text evidence="3">The glycine cleavage system catalyzes the degradation of glycine. The H protein shuttles the methylamine group of glycine from the P protein to the T protein.</text>
</comment>
<dbReference type="GO" id="GO:0005829">
    <property type="term" value="C:cytosol"/>
    <property type="evidence" value="ECO:0007669"/>
    <property type="project" value="TreeGrafter"/>
</dbReference>
<protein>
    <recommendedName>
        <fullName evidence="3">Glycine cleavage system H protein</fullName>
    </recommendedName>
</protein>
<name>A0A1M6IJX9_9FIRM</name>
<evidence type="ECO:0000313" key="6">
    <source>
        <dbReference type="EMBL" id="SHJ34782.1"/>
    </source>
</evidence>
<dbReference type="PANTHER" id="PTHR11715">
    <property type="entry name" value="GLYCINE CLEAVAGE SYSTEM H PROTEIN"/>
    <property type="match status" value="1"/>
</dbReference>
<organism evidence="6 7">
    <name type="scientific">Parasporobacterium paucivorans DSM 15970</name>
    <dbReference type="NCBI Taxonomy" id="1122934"/>
    <lineage>
        <taxon>Bacteria</taxon>
        <taxon>Bacillati</taxon>
        <taxon>Bacillota</taxon>
        <taxon>Clostridia</taxon>
        <taxon>Lachnospirales</taxon>
        <taxon>Lachnospiraceae</taxon>
        <taxon>Parasporobacterium</taxon>
    </lineage>
</organism>
<dbReference type="OrthoDB" id="9796712at2"/>
<dbReference type="GO" id="GO:0019464">
    <property type="term" value="P:glycine decarboxylation via glycine cleavage system"/>
    <property type="evidence" value="ECO:0007669"/>
    <property type="project" value="UniProtKB-UniRule"/>
</dbReference>
<dbReference type="AlphaFoldDB" id="A0A1M6IJX9"/>
<dbReference type="STRING" id="1122934.SAMN02745691_01802"/>
<dbReference type="Proteomes" id="UP000184342">
    <property type="component" value="Unassembled WGS sequence"/>
</dbReference>
<comment type="cofactor">
    <cofactor evidence="3">
        <name>(R)-lipoate</name>
        <dbReference type="ChEBI" id="CHEBI:83088"/>
    </cofactor>
    <text evidence="3">Binds 1 lipoyl cofactor covalently.</text>
</comment>
<dbReference type="InterPro" id="IPR033753">
    <property type="entry name" value="GCV_H/Fam206"/>
</dbReference>
<dbReference type="PANTHER" id="PTHR11715:SF3">
    <property type="entry name" value="GLYCINE CLEAVAGE SYSTEM H PROTEIN-RELATED"/>
    <property type="match status" value="1"/>
</dbReference>
<sequence>MVLPSDLKYTVEHAWLKIRGDKARLGITDYILEQLGDVNYIDLPEVGTMFSAGDVFTEVETSKTTLEITSPVSGEVISVNEELRDSPGNLNDDAFASWIVQIKLSDDTELDDLLTADEYEEEIG</sequence>
<dbReference type="NCBIfam" id="NF002270">
    <property type="entry name" value="PRK01202.1"/>
    <property type="match status" value="1"/>
</dbReference>
<dbReference type="NCBIfam" id="TIGR00527">
    <property type="entry name" value="gcvH"/>
    <property type="match status" value="1"/>
</dbReference>
<dbReference type="GO" id="GO:0005960">
    <property type="term" value="C:glycine cleavage complex"/>
    <property type="evidence" value="ECO:0007669"/>
    <property type="project" value="InterPro"/>
</dbReference>
<evidence type="ECO:0000256" key="4">
    <source>
        <dbReference type="PIRSR" id="PIRSR617453-50"/>
    </source>
</evidence>
<evidence type="ECO:0000256" key="2">
    <source>
        <dbReference type="ARBA" id="ARBA00022823"/>
    </source>
</evidence>
<keyword evidence="7" id="KW-1185">Reference proteome</keyword>
<evidence type="ECO:0000259" key="5">
    <source>
        <dbReference type="PROSITE" id="PS50968"/>
    </source>
</evidence>
<feature type="domain" description="Lipoyl-binding" evidence="5">
    <location>
        <begin position="22"/>
        <end position="103"/>
    </location>
</feature>
<dbReference type="EMBL" id="FQYT01000018">
    <property type="protein sequence ID" value="SHJ34782.1"/>
    <property type="molecule type" value="Genomic_DNA"/>
</dbReference>
<dbReference type="SUPFAM" id="SSF51230">
    <property type="entry name" value="Single hybrid motif"/>
    <property type="match status" value="1"/>
</dbReference>